<dbReference type="STRING" id="1206085.SAMN05443575_3677"/>
<feature type="binding site" evidence="2">
    <location>
        <position position="86"/>
    </location>
    <ligand>
        <name>Cu cation</name>
        <dbReference type="ChEBI" id="CHEBI:23378"/>
    </ligand>
</feature>
<dbReference type="InterPro" id="IPR003782">
    <property type="entry name" value="SCO1/SenC"/>
</dbReference>
<dbReference type="EMBL" id="FQVU01000005">
    <property type="protein sequence ID" value="SHH30899.1"/>
    <property type="molecule type" value="Genomic_DNA"/>
</dbReference>
<keyword evidence="2" id="KW-0479">Metal-binding</keyword>
<dbReference type="SUPFAM" id="SSF52833">
    <property type="entry name" value="Thioredoxin-like"/>
    <property type="match status" value="1"/>
</dbReference>
<accession>A0A1M5RXH7</accession>
<dbReference type="InterPro" id="IPR036249">
    <property type="entry name" value="Thioredoxin-like_sf"/>
</dbReference>
<dbReference type="Pfam" id="PF02630">
    <property type="entry name" value="SCO1-SenC"/>
    <property type="match status" value="1"/>
</dbReference>
<keyword evidence="4" id="KW-0732">Signal</keyword>
<dbReference type="Gene3D" id="3.40.30.10">
    <property type="entry name" value="Glutaredoxin"/>
    <property type="match status" value="1"/>
</dbReference>
<feature type="binding site" evidence="2">
    <location>
        <position position="172"/>
    </location>
    <ligand>
        <name>Cu cation</name>
        <dbReference type="ChEBI" id="CHEBI:23378"/>
    </ligand>
</feature>
<feature type="signal peptide" evidence="4">
    <location>
        <begin position="1"/>
        <end position="22"/>
    </location>
</feature>
<dbReference type="PANTHER" id="PTHR12151:SF25">
    <property type="entry name" value="LINALOOL DEHYDRATASE_ISOMERASE DOMAIN-CONTAINING PROTEIN"/>
    <property type="match status" value="1"/>
</dbReference>
<evidence type="ECO:0000256" key="4">
    <source>
        <dbReference type="SAM" id="SignalP"/>
    </source>
</evidence>
<dbReference type="PROSITE" id="PS51257">
    <property type="entry name" value="PROKAR_LIPOPROTEIN"/>
    <property type="match status" value="1"/>
</dbReference>
<dbReference type="CDD" id="cd02968">
    <property type="entry name" value="SCO"/>
    <property type="match status" value="1"/>
</dbReference>
<reference evidence="6" key="1">
    <citation type="submission" date="2016-11" db="EMBL/GenBank/DDBJ databases">
        <authorList>
            <person name="Varghese N."/>
            <person name="Submissions S."/>
        </authorList>
    </citation>
    <scope>NUCLEOTIDE SEQUENCE [LARGE SCALE GENOMIC DNA]</scope>
    <source>
        <strain evidence="6">DSM 45627</strain>
    </source>
</reference>
<feature type="binding site" evidence="2">
    <location>
        <position position="90"/>
    </location>
    <ligand>
        <name>Cu cation</name>
        <dbReference type="ChEBI" id="CHEBI:23378"/>
    </ligand>
</feature>
<evidence type="ECO:0000256" key="1">
    <source>
        <dbReference type="ARBA" id="ARBA00010996"/>
    </source>
</evidence>
<sequence>MIRRVALVLAAFALLAAGCSSGGGDPSPSASELINDGGSGPYQGFGLTPPQPRPSFSLTDTAGRAFSFGTVTAKHPTMLFFGYTNCPDVCPTTMAAVASALREQQQVAKDTYVVFVTTDVKRDTGPVLARWLANFSRGTAAHFVGLTGTQAQVDAAQAAAHVTVAEDNGQTHSSKLLLFGPDDYARVAFAQSGRLQAQIAHDLPVVAKG</sequence>
<evidence type="ECO:0000313" key="5">
    <source>
        <dbReference type="EMBL" id="SHH30899.1"/>
    </source>
</evidence>
<evidence type="ECO:0000256" key="2">
    <source>
        <dbReference type="PIRSR" id="PIRSR603782-1"/>
    </source>
</evidence>
<feature type="chain" id="PRO_5039070088" evidence="4">
    <location>
        <begin position="23"/>
        <end position="209"/>
    </location>
</feature>
<name>A0A1M5RXH7_9ACTN</name>
<evidence type="ECO:0000313" key="6">
    <source>
        <dbReference type="Proteomes" id="UP000186132"/>
    </source>
</evidence>
<dbReference type="Proteomes" id="UP000186132">
    <property type="component" value="Unassembled WGS sequence"/>
</dbReference>
<dbReference type="OrthoDB" id="9790194at2"/>
<gene>
    <name evidence="5" type="ORF">SAMN05443575_3677</name>
</gene>
<keyword evidence="6" id="KW-1185">Reference proteome</keyword>
<feature type="disulfide bond" description="Redox-active" evidence="3">
    <location>
        <begin position="86"/>
        <end position="90"/>
    </location>
</feature>
<organism evidence="5 6">
    <name type="scientific">Jatrophihabitans endophyticus</name>
    <dbReference type="NCBI Taxonomy" id="1206085"/>
    <lineage>
        <taxon>Bacteria</taxon>
        <taxon>Bacillati</taxon>
        <taxon>Actinomycetota</taxon>
        <taxon>Actinomycetes</taxon>
        <taxon>Jatrophihabitantales</taxon>
        <taxon>Jatrophihabitantaceae</taxon>
        <taxon>Jatrophihabitans</taxon>
    </lineage>
</organism>
<keyword evidence="3" id="KW-1015">Disulfide bond</keyword>
<dbReference type="RefSeq" id="WP_073391843.1">
    <property type="nucleotide sequence ID" value="NZ_FQVU01000005.1"/>
</dbReference>
<dbReference type="GO" id="GO:0046872">
    <property type="term" value="F:metal ion binding"/>
    <property type="evidence" value="ECO:0007669"/>
    <property type="project" value="UniProtKB-KW"/>
</dbReference>
<dbReference type="PANTHER" id="PTHR12151">
    <property type="entry name" value="ELECTRON TRANSPORT PROTIN SCO1/SENC FAMILY MEMBER"/>
    <property type="match status" value="1"/>
</dbReference>
<comment type="similarity">
    <text evidence="1">Belongs to the SCO1/2 family.</text>
</comment>
<protein>
    <submittedName>
        <fullName evidence="5">Protein SCO1/2</fullName>
    </submittedName>
</protein>
<evidence type="ECO:0000256" key="3">
    <source>
        <dbReference type="PIRSR" id="PIRSR603782-2"/>
    </source>
</evidence>
<proteinExistence type="inferred from homology"/>
<keyword evidence="2" id="KW-0186">Copper</keyword>
<dbReference type="AlphaFoldDB" id="A0A1M5RXH7"/>